<organism evidence="2 3">
    <name type="scientific">Candidatus Nitronereus thalassa</name>
    <dbReference type="NCBI Taxonomy" id="3020898"/>
    <lineage>
        <taxon>Bacteria</taxon>
        <taxon>Pseudomonadati</taxon>
        <taxon>Nitrospirota</taxon>
        <taxon>Nitrospiria</taxon>
        <taxon>Nitrospirales</taxon>
        <taxon>Nitrospiraceae</taxon>
        <taxon>Candidatus Nitronereus</taxon>
    </lineage>
</organism>
<name>A0ABU3K7P0_9BACT</name>
<dbReference type="SMART" id="SM00746">
    <property type="entry name" value="TRASH"/>
    <property type="match status" value="1"/>
</dbReference>
<dbReference type="InterPro" id="IPR011017">
    <property type="entry name" value="TRASH_dom"/>
</dbReference>
<evidence type="ECO:0000313" key="3">
    <source>
        <dbReference type="Proteomes" id="UP001250932"/>
    </source>
</evidence>
<keyword evidence="3" id="KW-1185">Reference proteome</keyword>
<evidence type="ECO:0000259" key="1">
    <source>
        <dbReference type="SMART" id="SM00746"/>
    </source>
</evidence>
<dbReference type="EMBL" id="JAQOUE010000001">
    <property type="protein sequence ID" value="MDT7042432.1"/>
    <property type="molecule type" value="Genomic_DNA"/>
</dbReference>
<protein>
    <submittedName>
        <fullName evidence="2">YHS domain-containing protein</fullName>
    </submittedName>
</protein>
<reference evidence="2 3" key="1">
    <citation type="journal article" date="2023" name="ISME J.">
        <title>Cultivation and genomic characterization of novel and ubiquitous marine nitrite-oxidizing bacteria from the Nitrospirales.</title>
        <authorList>
            <person name="Mueller A.J."/>
            <person name="Daebeler A."/>
            <person name="Herbold C.W."/>
            <person name="Kirkegaard R.H."/>
            <person name="Daims H."/>
        </authorList>
    </citation>
    <scope>NUCLEOTIDE SEQUENCE [LARGE SCALE GENOMIC DNA]</scope>
    <source>
        <strain evidence="2 3">EB</strain>
    </source>
</reference>
<comment type="caution">
    <text evidence="2">The sequence shown here is derived from an EMBL/GenBank/DDBJ whole genome shotgun (WGS) entry which is preliminary data.</text>
</comment>
<dbReference type="Proteomes" id="UP001250932">
    <property type="component" value="Unassembled WGS sequence"/>
</dbReference>
<accession>A0ABU3K7P0</accession>
<gene>
    <name evidence="2" type="ORF">PPG34_08710</name>
</gene>
<dbReference type="RefSeq" id="WP_313832841.1">
    <property type="nucleotide sequence ID" value="NZ_JAQOUE010000001.1"/>
</dbReference>
<feature type="domain" description="TRASH" evidence="1">
    <location>
        <begin position="44"/>
        <end position="81"/>
    </location>
</feature>
<proteinExistence type="predicted"/>
<evidence type="ECO:0000313" key="2">
    <source>
        <dbReference type="EMBL" id="MDT7042432.1"/>
    </source>
</evidence>
<sequence length="85" mass="9542">MWRIIIILVLLIILFFMVRTSLREFFGKKKPDPALPAKDVMVQDPVCKSYIPAGDAIGEKVGGQQYYFCSDDCAGKFKSYMSGKG</sequence>